<organism evidence="2">
    <name type="scientific">uncultured Desulfobacterium sp</name>
    <dbReference type="NCBI Taxonomy" id="201089"/>
    <lineage>
        <taxon>Bacteria</taxon>
        <taxon>Pseudomonadati</taxon>
        <taxon>Thermodesulfobacteriota</taxon>
        <taxon>Desulfobacteria</taxon>
        <taxon>Desulfobacterales</taxon>
        <taxon>Desulfobacteriaceae</taxon>
        <taxon>Desulfobacterium</taxon>
        <taxon>environmental samples</taxon>
    </lineage>
</organism>
<dbReference type="Gene3D" id="3.20.20.240">
    <property type="entry name" value="Methylmalonyl-CoA mutase"/>
    <property type="match status" value="1"/>
</dbReference>
<gene>
    <name evidence="2" type="ORF">N47_A11360</name>
</gene>
<dbReference type="Pfam" id="PF01642">
    <property type="entry name" value="MM_CoA_mutase"/>
    <property type="match status" value="1"/>
</dbReference>
<dbReference type="GO" id="GO:0031419">
    <property type="term" value="F:cobalamin binding"/>
    <property type="evidence" value="ECO:0007669"/>
    <property type="project" value="InterPro"/>
</dbReference>
<dbReference type="PANTHER" id="PTHR48101">
    <property type="entry name" value="METHYLMALONYL-COA MUTASE, MITOCHONDRIAL-RELATED"/>
    <property type="match status" value="1"/>
</dbReference>
<dbReference type="EMBL" id="FR695864">
    <property type="protein sequence ID" value="CBX27107.1"/>
    <property type="molecule type" value="Genomic_DNA"/>
</dbReference>
<sequence>MEIALGFASTIAFADKLVERGLNFDEFANRVPFTFTIWMDFFEEIAKFRASRRIWTRIARERYHSKNFTLQPVYLDLLL</sequence>
<dbReference type="InterPro" id="IPR016176">
    <property type="entry name" value="Cbl-dep_enz_cat"/>
</dbReference>
<dbReference type="InterPro" id="IPR006099">
    <property type="entry name" value="MeMalonylCoA_mutase_a/b_cat"/>
</dbReference>
<dbReference type="SUPFAM" id="SSF51703">
    <property type="entry name" value="Cobalamin (vitamin B12)-dependent enzymes"/>
    <property type="match status" value="1"/>
</dbReference>
<proteinExistence type="predicted"/>
<dbReference type="AlphaFoldDB" id="E1Y963"/>
<name>E1Y963_9BACT</name>
<evidence type="ECO:0000313" key="2">
    <source>
        <dbReference type="EMBL" id="CBX27107.1"/>
    </source>
</evidence>
<dbReference type="PANTHER" id="PTHR48101:SF1">
    <property type="entry name" value="METHYLMALONYL-COA MUTASE, LARGE SUBUNIT"/>
    <property type="match status" value="1"/>
</dbReference>
<protein>
    <recommendedName>
        <fullName evidence="1">Methylmalonyl-CoA mutase alpha/beta chain catalytic domain-containing protein</fullName>
    </recommendedName>
</protein>
<dbReference type="GO" id="GO:0016866">
    <property type="term" value="F:intramolecular transferase activity"/>
    <property type="evidence" value="ECO:0007669"/>
    <property type="project" value="InterPro"/>
</dbReference>
<evidence type="ECO:0000259" key="1">
    <source>
        <dbReference type="Pfam" id="PF01642"/>
    </source>
</evidence>
<feature type="domain" description="Methylmalonyl-CoA mutase alpha/beta chain catalytic" evidence="1">
    <location>
        <begin position="2"/>
        <end position="67"/>
    </location>
</feature>
<reference evidence="2" key="1">
    <citation type="journal article" date="2011" name="Environ. Microbiol.">
        <title>Genomic insights into the metabolic potential of the polycyclic aromatic hydrocarbon degrading sulfate-reducing Deltaproteobacterium N47.</title>
        <authorList>
            <person name="Bergmann F."/>
            <person name="Selesi D."/>
            <person name="Weinmaier T."/>
            <person name="Tischler P."/>
            <person name="Rattei T."/>
            <person name="Meckenstock R.U."/>
        </authorList>
    </citation>
    <scope>NUCLEOTIDE SEQUENCE</scope>
</reference>
<accession>E1Y963</accession>